<dbReference type="GO" id="GO:0016887">
    <property type="term" value="F:ATP hydrolysis activity"/>
    <property type="evidence" value="ECO:0007669"/>
    <property type="project" value="InterPro"/>
</dbReference>
<dbReference type="SMART" id="SM00382">
    <property type="entry name" value="AAA"/>
    <property type="match status" value="2"/>
</dbReference>
<organism evidence="5 6">
    <name type="scientific">Vibrio fortis</name>
    <dbReference type="NCBI Taxonomy" id="212667"/>
    <lineage>
        <taxon>Bacteria</taxon>
        <taxon>Pseudomonadati</taxon>
        <taxon>Pseudomonadota</taxon>
        <taxon>Gammaproteobacteria</taxon>
        <taxon>Vibrionales</taxon>
        <taxon>Vibrionaceae</taxon>
        <taxon>Vibrio</taxon>
    </lineage>
</organism>
<comment type="caution">
    <text evidence="5">The sequence shown here is derived from an EMBL/GenBank/DDBJ whole genome shotgun (WGS) entry which is preliminary data.</text>
</comment>
<dbReference type="InterPro" id="IPR017871">
    <property type="entry name" value="ABC_transporter-like_CS"/>
</dbReference>
<evidence type="ECO:0000313" key="6">
    <source>
        <dbReference type="Proteomes" id="UP000326687"/>
    </source>
</evidence>
<dbReference type="InterPro" id="IPR003593">
    <property type="entry name" value="AAA+_ATPase"/>
</dbReference>
<dbReference type="EMBL" id="VXDD01000001">
    <property type="protein sequence ID" value="KAB0303535.1"/>
    <property type="molecule type" value="Genomic_DNA"/>
</dbReference>
<evidence type="ECO:0000259" key="4">
    <source>
        <dbReference type="PROSITE" id="PS50893"/>
    </source>
</evidence>
<keyword evidence="1" id="KW-0677">Repeat</keyword>
<dbReference type="Gene3D" id="3.40.50.300">
    <property type="entry name" value="P-loop containing nucleotide triphosphate hydrolases"/>
    <property type="match status" value="2"/>
</dbReference>
<dbReference type="InterPro" id="IPR050611">
    <property type="entry name" value="ABCF"/>
</dbReference>
<keyword evidence="3 5" id="KW-0067">ATP-binding</keyword>
<dbReference type="InterPro" id="IPR003439">
    <property type="entry name" value="ABC_transporter-like_ATP-bd"/>
</dbReference>
<proteinExistence type="predicted"/>
<dbReference type="PANTHER" id="PTHR19211">
    <property type="entry name" value="ATP-BINDING TRANSPORT PROTEIN-RELATED"/>
    <property type="match status" value="1"/>
</dbReference>
<accession>A0A5N3SBM7</accession>
<evidence type="ECO:0000256" key="3">
    <source>
        <dbReference type="ARBA" id="ARBA00022840"/>
    </source>
</evidence>
<dbReference type="InterPro" id="IPR027417">
    <property type="entry name" value="P-loop_NTPase"/>
</dbReference>
<dbReference type="GO" id="GO:0005524">
    <property type="term" value="F:ATP binding"/>
    <property type="evidence" value="ECO:0007669"/>
    <property type="project" value="UniProtKB-KW"/>
</dbReference>
<evidence type="ECO:0000256" key="1">
    <source>
        <dbReference type="ARBA" id="ARBA00022737"/>
    </source>
</evidence>
<dbReference type="AlphaFoldDB" id="A0A5N3SBM7"/>
<dbReference type="PROSITE" id="PS00211">
    <property type="entry name" value="ABC_TRANSPORTER_1"/>
    <property type="match status" value="1"/>
</dbReference>
<feature type="domain" description="ABC transporter" evidence="4">
    <location>
        <begin position="298"/>
        <end position="513"/>
    </location>
</feature>
<keyword evidence="2" id="KW-0547">Nucleotide-binding</keyword>
<protein>
    <submittedName>
        <fullName evidence="5">ABC-F family ATP-binding cassette domain-containing protein</fullName>
    </submittedName>
</protein>
<dbReference type="RefSeq" id="WP_150894406.1">
    <property type="nucleotide sequence ID" value="NZ_VXDD01000001.1"/>
</dbReference>
<reference evidence="5 6" key="1">
    <citation type="submission" date="2019-09" db="EMBL/GenBank/DDBJ databases">
        <title>Vibrio Fortis S7-72.</title>
        <authorList>
            <person name="Das S.K."/>
        </authorList>
    </citation>
    <scope>NUCLEOTIDE SEQUENCE [LARGE SCALE GENOMIC DNA]</scope>
    <source>
        <strain evidence="5 6">S7-72</strain>
    </source>
</reference>
<sequence>MSTLLSTQSVTFNTPSTSLFEAISFTLKQGDRIGLVGYNGSGKSTLLQLLCGNKEPHSGAITISSHCLIEQVEQHLPANLEHLSMLEAVVAKLPQDEQLQDQWRAELILSDMGFSSHDWSLTAGSLSGGQHTRLLLARALISEPDLLLLDEPSNHLDLPTLLWLERFLINWRGSFVLVSHDRKLLDKVTNCTWILRDKRLNYFQLPFSKALTELERVDEAAKQRNLAEQKEIDRVEKSAKRLANWGRVYDNEDLARKAKTMEKRVERLKESQTELTSGAPWQLSLKGEALKANRLLAIDKLDVKPAFDAPVLLKVIEQQIKSGDRVAIIGSNGSGKSSMLKMLWQSYTQSENNMENIQFHPRCRLGFYDQSLKQLNDSDALIDSLEGLTNLCEERRKIALISAGFEYNRHFQKVSELSGGERSRLLMLGLSLAEYHLLMLDEPTNHLDIDGKDQLSDTLNQFEGGVLLVTHDRELIEKSCNRYWLIKDGELTEWHDLEKLYGEIDSETKAHDREFSEIELLESESTDCGCSPNPNLNLNQASDSLDSEEVILERLYQLETLIEEDKQRKPKHQKPKMQQQWQQELEQITNQLNL</sequence>
<dbReference type="PROSITE" id="PS50893">
    <property type="entry name" value="ABC_TRANSPORTER_2"/>
    <property type="match status" value="2"/>
</dbReference>
<evidence type="ECO:0000313" key="5">
    <source>
        <dbReference type="EMBL" id="KAB0303535.1"/>
    </source>
</evidence>
<dbReference type="Pfam" id="PF00005">
    <property type="entry name" value="ABC_tran"/>
    <property type="match status" value="2"/>
</dbReference>
<dbReference type="CDD" id="cd03221">
    <property type="entry name" value="ABCF_EF-3"/>
    <property type="match status" value="2"/>
</dbReference>
<dbReference type="PANTHER" id="PTHR19211:SF14">
    <property type="entry name" value="ATP-BINDING CASSETTE SUB-FAMILY F MEMBER 1"/>
    <property type="match status" value="1"/>
</dbReference>
<dbReference type="Proteomes" id="UP000326687">
    <property type="component" value="Unassembled WGS sequence"/>
</dbReference>
<dbReference type="SUPFAM" id="SSF52540">
    <property type="entry name" value="P-loop containing nucleoside triphosphate hydrolases"/>
    <property type="match status" value="2"/>
</dbReference>
<gene>
    <name evidence="5" type="ORF">F2Z80_06005</name>
</gene>
<feature type="domain" description="ABC transporter" evidence="4">
    <location>
        <begin position="5"/>
        <end position="222"/>
    </location>
</feature>
<name>A0A5N3SBM7_9VIBR</name>
<evidence type="ECO:0000256" key="2">
    <source>
        <dbReference type="ARBA" id="ARBA00022741"/>
    </source>
</evidence>